<feature type="transmembrane region" description="Helical" evidence="10">
    <location>
        <begin position="56"/>
        <end position="76"/>
    </location>
</feature>
<dbReference type="PIRSF" id="PIRSF006603">
    <property type="entry name" value="DinF"/>
    <property type="match status" value="1"/>
</dbReference>
<dbReference type="EMBL" id="JASAVS010000001">
    <property type="protein sequence ID" value="MDP8084501.1"/>
    <property type="molecule type" value="Genomic_DNA"/>
</dbReference>
<evidence type="ECO:0000256" key="1">
    <source>
        <dbReference type="ARBA" id="ARBA00004429"/>
    </source>
</evidence>
<evidence type="ECO:0000313" key="12">
    <source>
        <dbReference type="EMBL" id="SEM37434.1"/>
    </source>
</evidence>
<comment type="subcellular location">
    <subcellularLocation>
        <location evidence="1">Cell inner membrane</location>
        <topology evidence="1">Multi-pass membrane protein</topology>
    </subcellularLocation>
</comment>
<evidence type="ECO:0000256" key="6">
    <source>
        <dbReference type="ARBA" id="ARBA00022989"/>
    </source>
</evidence>
<evidence type="ECO:0000256" key="5">
    <source>
        <dbReference type="ARBA" id="ARBA00022692"/>
    </source>
</evidence>
<feature type="transmembrane region" description="Helical" evidence="10">
    <location>
        <begin position="391"/>
        <end position="410"/>
    </location>
</feature>
<sequence length="463" mass="51886">MNFNRQHYLENIQKLFKLSTPIFIAQLSMSGMGLSDIIMAGLVSDNDVSALAVSNSIYFPLFLFVIGVIYAITPIVSYLNGSGQRELIAHQVRQGHWIVFTLSIPLIIIFTNSHWILDFMEAPAEFSLKSQQYLTIMAMGIIPALLMVNLRCLNDGLSTTKPAMFITFIGLLLNIVLNYIFIFGKFGLPELGAVGCGVATAIINWSMFLMLLSYCKTTTTQKDIELFNPVFERPKKETLCKITRLGLPIGFATFIEVMLFSISALLLSPLGSQVVASHQVAMQTSSFLFMIPLSLGIGISIMIGQALGQKNVKEAKYLSYYAIGTVLFFAIITAIVLILFRHFIPHIFTQNEVSITIASSLLIFVAIFQLPDAVQAVCNGILRGYKYTKPITFITMFCYWGIGIPFGYILSRTDWIVEPMAAKGFWFIFCISLVVVAILLFYQVYKIHQIPENELIERLEKIK</sequence>
<dbReference type="PANTHER" id="PTHR43298">
    <property type="entry name" value="MULTIDRUG RESISTANCE PROTEIN NORM-RELATED"/>
    <property type="match status" value="1"/>
</dbReference>
<feature type="transmembrane region" description="Helical" evidence="10">
    <location>
        <begin position="245"/>
        <end position="267"/>
    </location>
</feature>
<organism evidence="12 13">
    <name type="scientific">Phocoenobacter skyensis</name>
    <dbReference type="NCBI Taxonomy" id="97481"/>
    <lineage>
        <taxon>Bacteria</taxon>
        <taxon>Pseudomonadati</taxon>
        <taxon>Pseudomonadota</taxon>
        <taxon>Gammaproteobacteria</taxon>
        <taxon>Pasteurellales</taxon>
        <taxon>Pasteurellaceae</taxon>
        <taxon>Phocoenobacter</taxon>
    </lineage>
</organism>
<reference evidence="13" key="2">
    <citation type="submission" date="2016-10" db="EMBL/GenBank/DDBJ databases">
        <authorList>
            <person name="Varghese N."/>
            <person name="Submissions S."/>
        </authorList>
    </citation>
    <scope>NUCLEOTIDE SEQUENCE [LARGE SCALE GENOMIC DNA]</scope>
    <source>
        <strain evidence="13">DSM 24204</strain>
    </source>
</reference>
<evidence type="ECO:0000256" key="10">
    <source>
        <dbReference type="SAM" id="Phobius"/>
    </source>
</evidence>
<dbReference type="Proteomes" id="UP000198883">
    <property type="component" value="Unassembled WGS sequence"/>
</dbReference>
<dbReference type="RefSeq" id="WP_090922078.1">
    <property type="nucleotide sequence ID" value="NZ_CP016180.1"/>
</dbReference>
<dbReference type="GO" id="GO:0006811">
    <property type="term" value="P:monoatomic ion transport"/>
    <property type="evidence" value="ECO:0007669"/>
    <property type="project" value="UniProtKB-KW"/>
</dbReference>
<evidence type="ECO:0000313" key="14">
    <source>
        <dbReference type="Proteomes" id="UP001224812"/>
    </source>
</evidence>
<dbReference type="GO" id="GO:0005886">
    <property type="term" value="C:plasma membrane"/>
    <property type="evidence" value="ECO:0007669"/>
    <property type="project" value="UniProtKB-SubCell"/>
</dbReference>
<feature type="transmembrane region" description="Helical" evidence="10">
    <location>
        <begin position="21"/>
        <end position="44"/>
    </location>
</feature>
<protein>
    <recommendedName>
        <fullName evidence="9">Multidrug-efflux transporter</fullName>
    </recommendedName>
</protein>
<dbReference type="PANTHER" id="PTHR43298:SF2">
    <property type="entry name" value="FMN_FAD EXPORTER YEEO-RELATED"/>
    <property type="match status" value="1"/>
</dbReference>
<dbReference type="AlphaFoldDB" id="A0A1H7XUV8"/>
<dbReference type="Pfam" id="PF01554">
    <property type="entry name" value="MatE"/>
    <property type="match status" value="2"/>
</dbReference>
<keyword evidence="8 10" id="KW-0472">Membrane</keyword>
<evidence type="ECO:0000256" key="4">
    <source>
        <dbReference type="ARBA" id="ARBA00022475"/>
    </source>
</evidence>
<feature type="transmembrane region" description="Helical" evidence="10">
    <location>
        <begin position="165"/>
        <end position="186"/>
    </location>
</feature>
<evidence type="ECO:0000313" key="13">
    <source>
        <dbReference type="Proteomes" id="UP000198883"/>
    </source>
</evidence>
<dbReference type="STRING" id="97481.SAMN05444853_11449"/>
<reference evidence="12" key="1">
    <citation type="submission" date="2016-10" db="EMBL/GenBank/DDBJ databases">
        <authorList>
            <person name="de Groot N.N."/>
        </authorList>
    </citation>
    <scope>NUCLEOTIDE SEQUENCE [LARGE SCALE GENOMIC DNA]</scope>
    <source>
        <strain evidence="12">DSM 24204</strain>
    </source>
</reference>
<feature type="transmembrane region" description="Helical" evidence="10">
    <location>
        <begin position="287"/>
        <end position="308"/>
    </location>
</feature>
<keyword evidence="6 10" id="KW-1133">Transmembrane helix</keyword>
<feature type="transmembrane region" description="Helical" evidence="10">
    <location>
        <begin position="353"/>
        <end position="370"/>
    </location>
</feature>
<evidence type="ECO:0000256" key="3">
    <source>
        <dbReference type="ARBA" id="ARBA00022449"/>
    </source>
</evidence>
<gene>
    <name evidence="11" type="ORF">QJT92_00955</name>
    <name evidence="12" type="ORF">SAMN05444853_11449</name>
</gene>
<keyword evidence="2" id="KW-0813">Transport</keyword>
<feature type="transmembrane region" description="Helical" evidence="10">
    <location>
        <begin position="192"/>
        <end position="212"/>
    </location>
</feature>
<feature type="transmembrane region" description="Helical" evidence="10">
    <location>
        <begin position="425"/>
        <end position="445"/>
    </location>
</feature>
<dbReference type="InterPro" id="IPR050222">
    <property type="entry name" value="MATE_MdtK"/>
</dbReference>
<dbReference type="CDD" id="cd13131">
    <property type="entry name" value="MATE_NorM_like"/>
    <property type="match status" value="1"/>
</dbReference>
<evidence type="ECO:0000313" key="11">
    <source>
        <dbReference type="EMBL" id="MDP8084501.1"/>
    </source>
</evidence>
<feature type="transmembrane region" description="Helical" evidence="10">
    <location>
        <begin position="97"/>
        <end position="117"/>
    </location>
</feature>
<dbReference type="InterPro" id="IPR048279">
    <property type="entry name" value="MdtK-like"/>
</dbReference>
<dbReference type="GO" id="GO:0042910">
    <property type="term" value="F:xenobiotic transmembrane transporter activity"/>
    <property type="evidence" value="ECO:0007669"/>
    <property type="project" value="InterPro"/>
</dbReference>
<evidence type="ECO:0000256" key="7">
    <source>
        <dbReference type="ARBA" id="ARBA00023065"/>
    </source>
</evidence>
<dbReference type="GO" id="GO:0015297">
    <property type="term" value="F:antiporter activity"/>
    <property type="evidence" value="ECO:0007669"/>
    <property type="project" value="UniProtKB-KW"/>
</dbReference>
<keyword evidence="3" id="KW-0050">Antiport</keyword>
<keyword evidence="4" id="KW-1003">Cell membrane</keyword>
<dbReference type="OrthoDB" id="9780160at2"/>
<dbReference type="Proteomes" id="UP001224812">
    <property type="component" value="Unassembled WGS sequence"/>
</dbReference>
<dbReference type="NCBIfam" id="TIGR00797">
    <property type="entry name" value="matE"/>
    <property type="match status" value="1"/>
</dbReference>
<evidence type="ECO:0000256" key="2">
    <source>
        <dbReference type="ARBA" id="ARBA00022448"/>
    </source>
</evidence>
<keyword evidence="5 10" id="KW-0812">Transmembrane</keyword>
<keyword evidence="14" id="KW-1185">Reference proteome</keyword>
<accession>A0A1H7XUV8</accession>
<keyword evidence="7" id="KW-0406">Ion transport</keyword>
<name>A0A1H7XUV8_9PAST</name>
<proteinExistence type="predicted"/>
<reference evidence="11 14" key="3">
    <citation type="journal article" date="2023" name="Front. Microbiol.">
        <title>Phylogeography and host specificity of Pasteurellaceae pathogenic to sea-farmed fish in the north-east Atlantic.</title>
        <authorList>
            <person name="Gulla S."/>
            <person name="Colquhoun D.J."/>
            <person name="Olsen A.B."/>
            <person name="Spilsberg B."/>
            <person name="Lagesen K."/>
            <person name="Aakesson C.P."/>
            <person name="Strom S."/>
            <person name="Manji F."/>
            <person name="Birkbeck T.H."/>
            <person name="Nilsen H.K."/>
        </authorList>
    </citation>
    <scope>NUCLEOTIDE SEQUENCE [LARGE SCALE GENOMIC DNA]</scope>
    <source>
        <strain evidence="11 14">VIO11850</strain>
    </source>
</reference>
<dbReference type="GeneID" id="83545275"/>
<dbReference type="InterPro" id="IPR002528">
    <property type="entry name" value="MATE_fam"/>
</dbReference>
<evidence type="ECO:0000256" key="8">
    <source>
        <dbReference type="ARBA" id="ARBA00023136"/>
    </source>
</evidence>
<dbReference type="EMBL" id="FOBN01000014">
    <property type="protein sequence ID" value="SEM37434.1"/>
    <property type="molecule type" value="Genomic_DNA"/>
</dbReference>
<evidence type="ECO:0000256" key="9">
    <source>
        <dbReference type="ARBA" id="ARBA00031636"/>
    </source>
</evidence>
<feature type="transmembrane region" description="Helical" evidence="10">
    <location>
        <begin position="133"/>
        <end position="153"/>
    </location>
</feature>
<feature type="transmembrane region" description="Helical" evidence="10">
    <location>
        <begin position="320"/>
        <end position="341"/>
    </location>
</feature>